<keyword evidence="1" id="KW-0812">Transmembrane</keyword>
<feature type="transmembrane region" description="Helical" evidence="1">
    <location>
        <begin position="16"/>
        <end position="34"/>
    </location>
</feature>
<dbReference type="Pfam" id="PF14030">
    <property type="entry name" value="DUF4245"/>
    <property type="match status" value="1"/>
</dbReference>
<reference evidence="2 3" key="1">
    <citation type="submission" date="2016-10" db="EMBL/GenBank/DDBJ databases">
        <authorList>
            <person name="de Groot N.N."/>
        </authorList>
    </citation>
    <scope>NUCLEOTIDE SEQUENCE [LARGE SCALE GENOMIC DNA]</scope>
    <source>
        <strain evidence="2 3">CGMCC 1.11156</strain>
    </source>
</reference>
<organism evidence="2 3">
    <name type="scientific">Nocardioides psychrotolerans</name>
    <dbReference type="NCBI Taxonomy" id="1005945"/>
    <lineage>
        <taxon>Bacteria</taxon>
        <taxon>Bacillati</taxon>
        <taxon>Actinomycetota</taxon>
        <taxon>Actinomycetes</taxon>
        <taxon>Propionibacteriales</taxon>
        <taxon>Nocardioidaceae</taxon>
        <taxon>Nocardioides</taxon>
    </lineage>
</organism>
<protein>
    <recommendedName>
        <fullName evidence="4">DUF4245 domain-containing protein</fullName>
    </recommendedName>
</protein>
<evidence type="ECO:0008006" key="4">
    <source>
        <dbReference type="Google" id="ProtNLM"/>
    </source>
</evidence>
<proteinExistence type="predicted"/>
<name>A0A1I3IL23_9ACTN</name>
<accession>A0A1I3IL23</accession>
<dbReference type="EMBL" id="FOQG01000009">
    <property type="protein sequence ID" value="SFI48636.1"/>
    <property type="molecule type" value="Genomic_DNA"/>
</dbReference>
<gene>
    <name evidence="2" type="ORF">SAMN05216561_10964</name>
</gene>
<dbReference type="AlphaFoldDB" id="A0A1I3IL23"/>
<sequence>MSESGTPGRYNRSVDGLVAALVITVVAVLAWVVFRALTSQDEEIEPGAVDYLETVELAQDSDIEIAYPAELPDGWKATNVTVVPGEQPAFGLSILTDAGTFVGVRQEDESLDDLLATYVDEEPENISEEDALLVDSPIATTWEGYSDEGGDLAYAAELGEDRLLVYGSASQADLVLLIESLTTAPLTP</sequence>
<evidence type="ECO:0000256" key="1">
    <source>
        <dbReference type="SAM" id="Phobius"/>
    </source>
</evidence>
<keyword evidence="1" id="KW-1133">Transmembrane helix</keyword>
<dbReference type="InterPro" id="IPR025339">
    <property type="entry name" value="DUF4245"/>
</dbReference>
<evidence type="ECO:0000313" key="2">
    <source>
        <dbReference type="EMBL" id="SFI48636.1"/>
    </source>
</evidence>
<keyword evidence="1" id="KW-0472">Membrane</keyword>
<evidence type="ECO:0000313" key="3">
    <source>
        <dbReference type="Proteomes" id="UP000198649"/>
    </source>
</evidence>
<dbReference type="RefSeq" id="WP_170259134.1">
    <property type="nucleotide sequence ID" value="NZ_BKAF01000011.1"/>
</dbReference>
<dbReference type="STRING" id="1005945.SAMN05216561_10964"/>
<keyword evidence="3" id="KW-1185">Reference proteome</keyword>
<dbReference type="Proteomes" id="UP000198649">
    <property type="component" value="Unassembled WGS sequence"/>
</dbReference>